<feature type="signal peptide" evidence="2">
    <location>
        <begin position="1"/>
        <end position="17"/>
    </location>
</feature>
<feature type="region of interest" description="Disordered" evidence="1">
    <location>
        <begin position="83"/>
        <end position="103"/>
    </location>
</feature>
<evidence type="ECO:0000256" key="1">
    <source>
        <dbReference type="SAM" id="MobiDB-lite"/>
    </source>
</evidence>
<evidence type="ECO:0000313" key="4">
    <source>
        <dbReference type="Proteomes" id="UP000008062"/>
    </source>
</evidence>
<dbReference type="Proteomes" id="UP000008062">
    <property type="component" value="Chromosome 20"/>
</dbReference>
<evidence type="ECO:0000256" key="2">
    <source>
        <dbReference type="SAM" id="SignalP"/>
    </source>
</evidence>
<dbReference type="OrthoDB" id="10662742at2759"/>
<gene>
    <name evidence="3" type="ORF">MYCGRDRAFT_111794</name>
</gene>
<dbReference type="EMBL" id="CM001215">
    <property type="protein sequence ID" value="EGP81959.1"/>
    <property type="molecule type" value="Genomic_DNA"/>
</dbReference>
<name>F9XS14_ZYMTI</name>
<proteinExistence type="predicted"/>
<dbReference type="InParanoid" id="F9XS14"/>
<feature type="chain" id="PRO_5003391065" evidence="2">
    <location>
        <begin position="18"/>
        <end position="346"/>
    </location>
</feature>
<sequence>MMLAFLCIYLHFAGNDATKRRKDQPRHSTIGTYVIQDMQETSHLRMPDINKTLKSVDEYQEKCKKRWDDFEKLKVNDKFRSSYAGRRQRSTGPRSRCCPEDDEGYYAGENGNYNSIEIISKPEEANEDMITDLIKCMKLPQLVLGVIQLGQVRRELHTRLNKTNDNNDDNHHDAGRRAASVKPAPLTTFCKSSDFTGSVNSTEPSTPLPRWHLESPHQALTGPITSPYSRAVGPESSVCCERSQSTTHNAYAWRRMTDQRRRAVGPPHYESRTSAIEQKMGRTRETCHGRAHCDMEYRSTLAGTIRDSSQSGCAKTNVHLMHQSRAVVKLSPHLAAWTMPPRLCYI</sequence>
<evidence type="ECO:0000313" key="3">
    <source>
        <dbReference type="EMBL" id="EGP81959.1"/>
    </source>
</evidence>
<reference evidence="3 4" key="1">
    <citation type="journal article" date="2011" name="PLoS Genet.">
        <title>Finished genome of the fungal wheat pathogen Mycosphaerella graminicola reveals dispensome structure, chromosome plasticity, and stealth pathogenesis.</title>
        <authorList>
            <person name="Goodwin S.B."/>
            <person name="Ben M'barek S."/>
            <person name="Dhillon B."/>
            <person name="Wittenberg A.H.J."/>
            <person name="Crane C.F."/>
            <person name="Hane J.K."/>
            <person name="Foster A.J."/>
            <person name="Van der Lee T.A.J."/>
            <person name="Grimwood J."/>
            <person name="Aerts A."/>
            <person name="Antoniw J."/>
            <person name="Bailey A."/>
            <person name="Bluhm B."/>
            <person name="Bowler J."/>
            <person name="Bristow J."/>
            <person name="van der Burgt A."/>
            <person name="Canto-Canche B."/>
            <person name="Churchill A.C.L."/>
            <person name="Conde-Ferraez L."/>
            <person name="Cools H.J."/>
            <person name="Coutinho P.M."/>
            <person name="Csukai M."/>
            <person name="Dehal P."/>
            <person name="De Wit P."/>
            <person name="Donzelli B."/>
            <person name="van de Geest H.C."/>
            <person name="van Ham R.C.H.J."/>
            <person name="Hammond-Kosack K.E."/>
            <person name="Henrissat B."/>
            <person name="Kilian A."/>
            <person name="Kobayashi A.K."/>
            <person name="Koopmann E."/>
            <person name="Kourmpetis Y."/>
            <person name="Kuzniar A."/>
            <person name="Lindquist E."/>
            <person name="Lombard V."/>
            <person name="Maliepaard C."/>
            <person name="Martins N."/>
            <person name="Mehrabi R."/>
            <person name="Nap J.P.H."/>
            <person name="Ponomarenko A."/>
            <person name="Rudd J.J."/>
            <person name="Salamov A."/>
            <person name="Schmutz J."/>
            <person name="Schouten H.J."/>
            <person name="Shapiro H."/>
            <person name="Stergiopoulos I."/>
            <person name="Torriani S.F.F."/>
            <person name="Tu H."/>
            <person name="de Vries R.P."/>
            <person name="Waalwijk C."/>
            <person name="Ware S.B."/>
            <person name="Wiebenga A."/>
            <person name="Zwiers L.-H."/>
            <person name="Oliver R.P."/>
            <person name="Grigoriev I.V."/>
            <person name="Kema G.H.J."/>
        </authorList>
    </citation>
    <scope>NUCLEOTIDE SEQUENCE [LARGE SCALE GENOMIC DNA]</scope>
    <source>
        <strain evidence="4">CBS 115943 / IPO323</strain>
    </source>
</reference>
<organism evidence="3 4">
    <name type="scientific">Zymoseptoria tritici (strain CBS 115943 / IPO323)</name>
    <name type="common">Speckled leaf blotch fungus</name>
    <name type="synonym">Septoria tritici</name>
    <dbReference type="NCBI Taxonomy" id="336722"/>
    <lineage>
        <taxon>Eukaryota</taxon>
        <taxon>Fungi</taxon>
        <taxon>Dikarya</taxon>
        <taxon>Ascomycota</taxon>
        <taxon>Pezizomycotina</taxon>
        <taxon>Dothideomycetes</taxon>
        <taxon>Dothideomycetidae</taxon>
        <taxon>Mycosphaerellales</taxon>
        <taxon>Mycosphaerellaceae</taxon>
        <taxon>Zymoseptoria</taxon>
    </lineage>
</organism>
<dbReference type="VEuPathDB" id="FungiDB:ZTRI_20.7"/>
<dbReference type="RefSeq" id="XP_003846983.1">
    <property type="nucleotide sequence ID" value="XM_003846935.1"/>
</dbReference>
<keyword evidence="4" id="KW-1185">Reference proteome</keyword>
<dbReference type="GeneID" id="13396702"/>
<dbReference type="AlphaFoldDB" id="F9XS14"/>
<dbReference type="HOGENOM" id="CLU_802165_0_0_1"/>
<accession>F9XS14</accession>
<dbReference type="KEGG" id="ztr:MYCGRDRAFT_111794"/>
<keyword evidence="2" id="KW-0732">Signal</keyword>
<protein>
    <submittedName>
        <fullName evidence="3">Uncharacterized protein</fullName>
    </submittedName>
</protein>